<feature type="coiled-coil region" evidence="1">
    <location>
        <begin position="1"/>
        <end position="66"/>
    </location>
</feature>
<feature type="non-terminal residue" evidence="3">
    <location>
        <position position="1"/>
    </location>
</feature>
<accession>A0A1A8D3D2</accession>
<reference evidence="3" key="2">
    <citation type="submission" date="2016-06" db="EMBL/GenBank/DDBJ databases">
        <title>The genome of a short-lived fish provides insights into sex chromosome evolution and the genetic control of aging.</title>
        <authorList>
            <person name="Reichwald K."/>
            <person name="Felder M."/>
            <person name="Petzold A."/>
            <person name="Koch P."/>
            <person name="Groth M."/>
            <person name="Platzer M."/>
        </authorList>
    </citation>
    <scope>NUCLEOTIDE SEQUENCE</scope>
    <source>
        <tissue evidence="3">Brain</tissue>
    </source>
</reference>
<sequence length="68" mass="7885">KAHLEVALKQLLDEKEQVDAEKAEKKKLEVRVGELSKEMKQLQTRVEQLLEEKKQMEGKVDQIAAEKL</sequence>
<protein>
    <recommendedName>
        <fullName evidence="2">Cyclic nucleotide-gated channel C-terminal leucine zipper domain-containing protein</fullName>
    </recommendedName>
</protein>
<dbReference type="InterPro" id="IPR032406">
    <property type="entry name" value="CLZ_dom"/>
</dbReference>
<feature type="domain" description="Cyclic nucleotide-gated channel C-terminal leucine zipper" evidence="2">
    <location>
        <begin position="10"/>
        <end position="62"/>
    </location>
</feature>
<evidence type="ECO:0000313" key="3">
    <source>
        <dbReference type="EMBL" id="SBP85753.1"/>
    </source>
</evidence>
<dbReference type="Gene3D" id="1.20.5.1000">
    <property type="entry name" value="arf6 gtpase in complex with a specific effector, jip4"/>
    <property type="match status" value="1"/>
</dbReference>
<evidence type="ECO:0000256" key="1">
    <source>
        <dbReference type="SAM" id="Coils"/>
    </source>
</evidence>
<dbReference type="Pfam" id="PF16526">
    <property type="entry name" value="CLZ"/>
    <property type="match status" value="1"/>
</dbReference>
<gene>
    <name evidence="3" type="primary">CENPF</name>
</gene>
<organism evidence="3">
    <name type="scientific">Nothobranchius kadleci</name>
    <name type="common">African annual killifish</name>
    <dbReference type="NCBI Taxonomy" id="1051664"/>
    <lineage>
        <taxon>Eukaryota</taxon>
        <taxon>Metazoa</taxon>
        <taxon>Chordata</taxon>
        <taxon>Craniata</taxon>
        <taxon>Vertebrata</taxon>
        <taxon>Euteleostomi</taxon>
        <taxon>Actinopterygii</taxon>
        <taxon>Neopterygii</taxon>
        <taxon>Teleostei</taxon>
        <taxon>Neoteleostei</taxon>
        <taxon>Acanthomorphata</taxon>
        <taxon>Ovalentaria</taxon>
        <taxon>Atherinomorphae</taxon>
        <taxon>Cyprinodontiformes</taxon>
        <taxon>Nothobranchiidae</taxon>
        <taxon>Nothobranchius</taxon>
    </lineage>
</organism>
<feature type="non-terminal residue" evidence="3">
    <location>
        <position position="68"/>
    </location>
</feature>
<name>A0A1A8D3D2_NOTKA</name>
<reference evidence="3" key="1">
    <citation type="submission" date="2016-05" db="EMBL/GenBank/DDBJ databases">
        <authorList>
            <person name="Lavstsen T."/>
            <person name="Jespersen J.S."/>
        </authorList>
    </citation>
    <scope>NUCLEOTIDE SEQUENCE</scope>
    <source>
        <tissue evidence="3">Brain</tissue>
    </source>
</reference>
<keyword evidence="1" id="KW-0175">Coiled coil</keyword>
<dbReference type="AlphaFoldDB" id="A0A1A8D3D2"/>
<dbReference type="EMBL" id="HADZ01021812">
    <property type="protein sequence ID" value="SBP85753.1"/>
    <property type="molecule type" value="Transcribed_RNA"/>
</dbReference>
<proteinExistence type="predicted"/>
<evidence type="ECO:0000259" key="2">
    <source>
        <dbReference type="Pfam" id="PF16526"/>
    </source>
</evidence>